<dbReference type="PROSITE" id="PS51257">
    <property type="entry name" value="PROKAR_LIPOPROTEIN"/>
    <property type="match status" value="1"/>
</dbReference>
<organism evidence="1 2">
    <name type="scientific">Corynebacterium felinum</name>
    <dbReference type="NCBI Taxonomy" id="131318"/>
    <lineage>
        <taxon>Bacteria</taxon>
        <taxon>Bacillati</taxon>
        <taxon>Actinomycetota</taxon>
        <taxon>Actinomycetes</taxon>
        <taxon>Mycobacteriales</taxon>
        <taxon>Corynebacteriaceae</taxon>
        <taxon>Corynebacterium</taxon>
    </lineage>
</organism>
<name>A0ABU2B4K2_9CORY</name>
<dbReference type="Proteomes" id="UP001183619">
    <property type="component" value="Unassembled WGS sequence"/>
</dbReference>
<accession>A0ABU2B4K2</accession>
<evidence type="ECO:0008006" key="3">
    <source>
        <dbReference type="Google" id="ProtNLM"/>
    </source>
</evidence>
<dbReference type="RefSeq" id="WP_277104308.1">
    <property type="nucleotide sequence ID" value="NZ_BAAAJS010000052.1"/>
</dbReference>
<proteinExistence type="predicted"/>
<sequence>MRKSVVRKLLFLALVLVAIGCVVVGLKGLVLVPAPPAVRAVSFGYEDVSDADFDWARAERRLRAINANAVALSAGRVEWTPFMWEEFPDAYSADSAVAEDLLARALSHVGDREVTLTIDAFVPRLIEEEQALAGVDSAGRSSEFQASASQLSHGVVGDRLVAYAVAVASRYRPDFVALSELHFDDFTFGDDDLADFRRFSGRKDWPRLKGGQIDVSHDSIARWRSSVLSGLVARMREGFPPGVGLVVDVRASWDSPTGDRAESGHDYEQLLASSELINVWNYFGLSARGAGYTDDLARGLNASVGSGRYALSIGLWADDDRTISARELSRALRLAAKAGARSVSVTPASKLSEQHWTVLEQAWAQH</sequence>
<protein>
    <recommendedName>
        <fullName evidence="3">Glycosyl hydrolase-like 10 domain-containing protein</fullName>
    </recommendedName>
</protein>
<dbReference type="EMBL" id="JAVDYF010000001">
    <property type="protein sequence ID" value="MDR7353542.1"/>
    <property type="molecule type" value="Genomic_DNA"/>
</dbReference>
<evidence type="ECO:0000313" key="2">
    <source>
        <dbReference type="Proteomes" id="UP001183619"/>
    </source>
</evidence>
<gene>
    <name evidence="1" type="ORF">J2S37_000080</name>
</gene>
<comment type="caution">
    <text evidence="1">The sequence shown here is derived from an EMBL/GenBank/DDBJ whole genome shotgun (WGS) entry which is preliminary data.</text>
</comment>
<keyword evidence="2" id="KW-1185">Reference proteome</keyword>
<reference evidence="1 2" key="1">
    <citation type="submission" date="2023-07" db="EMBL/GenBank/DDBJ databases">
        <title>Sequencing the genomes of 1000 actinobacteria strains.</title>
        <authorList>
            <person name="Klenk H.-P."/>
        </authorList>
    </citation>
    <scope>NUCLEOTIDE SEQUENCE [LARGE SCALE GENOMIC DNA]</scope>
    <source>
        <strain evidence="1 2">DSM 44508</strain>
    </source>
</reference>
<evidence type="ECO:0000313" key="1">
    <source>
        <dbReference type="EMBL" id="MDR7353542.1"/>
    </source>
</evidence>